<feature type="compositionally biased region" description="Acidic residues" evidence="2">
    <location>
        <begin position="15"/>
        <end position="27"/>
    </location>
</feature>
<reference evidence="3 4" key="1">
    <citation type="submission" date="2023-10" db="EMBL/GenBank/DDBJ databases">
        <title>Draft genome sequence of Xylaria bambusicola isolate GMP-LS, the root and basal stem rot pathogen of sugarcane in Indonesia.</title>
        <authorList>
            <person name="Selvaraj P."/>
            <person name="Muralishankar V."/>
            <person name="Muruganantham S."/>
            <person name="Sp S."/>
            <person name="Haryani S."/>
            <person name="Lau K.J.X."/>
            <person name="Naqvi N.I."/>
        </authorList>
    </citation>
    <scope>NUCLEOTIDE SEQUENCE [LARGE SCALE GENOMIC DNA]</scope>
    <source>
        <strain evidence="3">GMP-LS</strain>
    </source>
</reference>
<accession>A0AAN7U760</accession>
<dbReference type="Proteomes" id="UP001305414">
    <property type="component" value="Unassembled WGS sequence"/>
</dbReference>
<evidence type="ECO:0000256" key="2">
    <source>
        <dbReference type="SAM" id="MobiDB-lite"/>
    </source>
</evidence>
<proteinExistence type="predicted"/>
<dbReference type="AlphaFoldDB" id="A0AAN7U760"/>
<name>A0AAN7U760_9PEZI</name>
<dbReference type="EMBL" id="JAWHQM010000005">
    <property type="protein sequence ID" value="KAK5627300.1"/>
    <property type="molecule type" value="Genomic_DNA"/>
</dbReference>
<keyword evidence="4" id="KW-1185">Reference proteome</keyword>
<evidence type="ECO:0000313" key="3">
    <source>
        <dbReference type="EMBL" id="KAK5627300.1"/>
    </source>
</evidence>
<evidence type="ECO:0000313" key="4">
    <source>
        <dbReference type="Proteomes" id="UP001305414"/>
    </source>
</evidence>
<sequence length="645" mass="72915">MAPDVSFSTASLEFLADDGTTEPDDDSSVSSDDMHIGLSSRPQLPLVLSHSSVSKSLPSTLPSGIVSRRTGPPPRSQSTRPHPTSDHQHASTCSPRPQLHHPPPPHHHHILLPVPLPVPLPLLLPLLLIDLLPCHPSPHHHDISPSDLAAPQYGQDARGHGDNRESLNSSEGSNEPGIDARGEPDPFQHLAENYLQLRSQRSALSTVFDTAISHRAHLRSMRQNEAEASRKFMAIVRESLPTEPCHQLHQLFKAMQDCQLARQKAEDRLDRTMNELYRGQEDLGLHEETFYDTITKTLGITLFNNINNDRDNHSEDSEDWALRGITGDRPETFHPLYEKLRVAFGELQLARELLTNTQMKRDRLHARKAQIFTEDSLDVLETYGDVGKKKAHELRAMVHMTEEDNEQLREYDELERDAEQDIETYTEKVIILQRECRENGVLPPSSYFQQEGFGVDSFYRDEIRLVPGPFDNNDESATLAHPVFPHILSNPTHLLHGFPQTALQSLKMAIQLPLDAPVRAKKIKEAAREANMHALLSNTISENKSDYINGWLLHKLHHSALEAELLWTTFRSRLTILDIDRWQGDVIKFWWRDNSVDPAPVNVGNNHTDKASGFAGSCGEFDKLPYSDSGQLDGLRTWYLDDSWL</sequence>
<gene>
    <name evidence="3" type="ORF">RRF57_003015</name>
</gene>
<evidence type="ECO:0000256" key="1">
    <source>
        <dbReference type="SAM" id="Coils"/>
    </source>
</evidence>
<feature type="compositionally biased region" description="Low complexity" evidence="2">
    <location>
        <begin position="42"/>
        <end position="63"/>
    </location>
</feature>
<feature type="compositionally biased region" description="Polar residues" evidence="2">
    <location>
        <begin position="1"/>
        <end position="11"/>
    </location>
</feature>
<feature type="region of interest" description="Disordered" evidence="2">
    <location>
        <begin position="138"/>
        <end position="186"/>
    </location>
</feature>
<feature type="region of interest" description="Disordered" evidence="2">
    <location>
        <begin position="1"/>
        <end position="106"/>
    </location>
</feature>
<organism evidence="3 4">
    <name type="scientific">Xylaria bambusicola</name>
    <dbReference type="NCBI Taxonomy" id="326684"/>
    <lineage>
        <taxon>Eukaryota</taxon>
        <taxon>Fungi</taxon>
        <taxon>Dikarya</taxon>
        <taxon>Ascomycota</taxon>
        <taxon>Pezizomycotina</taxon>
        <taxon>Sordariomycetes</taxon>
        <taxon>Xylariomycetidae</taxon>
        <taxon>Xylariales</taxon>
        <taxon>Xylariaceae</taxon>
        <taxon>Xylaria</taxon>
    </lineage>
</organism>
<keyword evidence="1" id="KW-0175">Coiled coil</keyword>
<feature type="coiled-coil region" evidence="1">
    <location>
        <begin position="397"/>
        <end position="435"/>
    </location>
</feature>
<protein>
    <submittedName>
        <fullName evidence="3">Uncharacterized protein</fullName>
    </submittedName>
</protein>
<comment type="caution">
    <text evidence="3">The sequence shown here is derived from an EMBL/GenBank/DDBJ whole genome shotgun (WGS) entry which is preliminary data.</text>
</comment>